<accession>A0A096CE83</accession>
<evidence type="ECO:0000256" key="1">
    <source>
        <dbReference type="ARBA" id="ARBA00006096"/>
    </source>
</evidence>
<dbReference type="PRINTS" id="PR00922">
    <property type="entry name" value="DADACBPTASE3"/>
</dbReference>
<dbReference type="EMBL" id="JRNQ01000076">
    <property type="protein sequence ID" value="KGF43564.1"/>
    <property type="molecule type" value="Genomic_DNA"/>
</dbReference>
<feature type="signal peptide" evidence="3">
    <location>
        <begin position="1"/>
        <end position="21"/>
    </location>
</feature>
<dbReference type="SUPFAM" id="SSF56601">
    <property type="entry name" value="beta-lactamase/transpeptidase-like"/>
    <property type="match status" value="1"/>
</dbReference>
<dbReference type="Pfam" id="PF02113">
    <property type="entry name" value="Peptidase_S13"/>
    <property type="match status" value="2"/>
</dbReference>
<dbReference type="InterPro" id="IPR000667">
    <property type="entry name" value="Peptidase_S13"/>
</dbReference>
<dbReference type="OrthoDB" id="1075129at2"/>
<dbReference type="PANTHER" id="PTHR30023">
    <property type="entry name" value="D-ALANYL-D-ALANINE CARBOXYPEPTIDASE"/>
    <property type="match status" value="1"/>
</dbReference>
<organism evidence="4 5">
    <name type="scientific">Prevotella bivia DNF00320</name>
    <dbReference type="NCBI Taxonomy" id="1401068"/>
    <lineage>
        <taxon>Bacteria</taxon>
        <taxon>Pseudomonadati</taxon>
        <taxon>Bacteroidota</taxon>
        <taxon>Bacteroidia</taxon>
        <taxon>Bacteroidales</taxon>
        <taxon>Prevotellaceae</taxon>
        <taxon>Prevotella</taxon>
    </lineage>
</organism>
<dbReference type="GO" id="GO:0000270">
    <property type="term" value="P:peptidoglycan metabolic process"/>
    <property type="evidence" value="ECO:0007669"/>
    <property type="project" value="TreeGrafter"/>
</dbReference>
<dbReference type="AlphaFoldDB" id="A0A096CE83"/>
<dbReference type="Gene3D" id="3.40.710.10">
    <property type="entry name" value="DD-peptidase/beta-lactamase superfamily"/>
    <property type="match status" value="2"/>
</dbReference>
<name>A0A096CE83_9BACT</name>
<evidence type="ECO:0000313" key="4">
    <source>
        <dbReference type="EMBL" id="KGF43564.1"/>
    </source>
</evidence>
<keyword evidence="3" id="KW-0732">Signal</keyword>
<protein>
    <submittedName>
        <fullName evidence="4">Peptidase</fullName>
    </submittedName>
</protein>
<feature type="chain" id="PRO_5001925303" evidence="3">
    <location>
        <begin position="22"/>
        <end position="412"/>
    </location>
</feature>
<dbReference type="GO" id="GO:0006508">
    <property type="term" value="P:proteolysis"/>
    <property type="evidence" value="ECO:0007669"/>
    <property type="project" value="InterPro"/>
</dbReference>
<gene>
    <name evidence="4" type="ORF">HMPREF0647_09705</name>
</gene>
<dbReference type="GO" id="GO:0004185">
    <property type="term" value="F:serine-type carboxypeptidase activity"/>
    <property type="evidence" value="ECO:0007669"/>
    <property type="project" value="InterPro"/>
</dbReference>
<sequence>MKTKYLIPLIALVAGSVFLSACGGNDKKAKKKEAKKVEIAIDTAMQSRLKAFGTARRPKGNFGFYVYDLTADKPIYGVNERVAQSSASCMKLLTAVAGMRLLGTRYYYPTSFYTHGKLVGDTLRGDIALKAGFDPQFSPADIAKLVKHLRQKGVKHISGKVYLDLLLKNPVKSEAHWYPWDLAFSRYGILYKGANSVRNEMKRALRAEGLNVADSQLIFAPTPKRAHRIYSFYRCIDLVTQRMFQHSSNTQATALLYTIGYRVNPKAEPTAAGVKYLRSFLRDTLQLRDKSLVVHDGCGLCTHNQLTPVALTTFLRYAYQHKDMFQLMERQLSLSGTNGTLRRQLYQPGLKGKILGKTGTLSHPYGISSLAGYTRTADGHLIAFSIMDTDMSVLDAHVLQEKLCRAILRGEK</sequence>
<evidence type="ECO:0000313" key="5">
    <source>
        <dbReference type="Proteomes" id="UP000029525"/>
    </source>
</evidence>
<dbReference type="PROSITE" id="PS51257">
    <property type="entry name" value="PROKAR_LIPOPROTEIN"/>
    <property type="match status" value="1"/>
</dbReference>
<proteinExistence type="inferred from homology"/>
<evidence type="ECO:0000256" key="2">
    <source>
        <dbReference type="ARBA" id="ARBA00022801"/>
    </source>
</evidence>
<evidence type="ECO:0000256" key="3">
    <source>
        <dbReference type="SAM" id="SignalP"/>
    </source>
</evidence>
<keyword evidence="2" id="KW-0378">Hydrolase</keyword>
<comment type="caution">
    <text evidence="4">The sequence shown here is derived from an EMBL/GenBank/DDBJ whole genome shotgun (WGS) entry which is preliminary data.</text>
</comment>
<comment type="similarity">
    <text evidence="1">Belongs to the peptidase S13 family.</text>
</comment>
<dbReference type="RefSeq" id="WP_036868298.1">
    <property type="nucleotide sequence ID" value="NZ_JRNQ01000076.1"/>
</dbReference>
<dbReference type="InterPro" id="IPR012338">
    <property type="entry name" value="Beta-lactam/transpept-like"/>
</dbReference>
<dbReference type="PANTHER" id="PTHR30023:SF0">
    <property type="entry name" value="PENICILLIN-SENSITIVE CARBOXYPEPTIDASE A"/>
    <property type="match status" value="1"/>
</dbReference>
<reference evidence="4 5" key="1">
    <citation type="submission" date="2014-07" db="EMBL/GenBank/DDBJ databases">
        <authorList>
            <person name="McCorrison J."/>
            <person name="Sanka R."/>
            <person name="Torralba M."/>
            <person name="Gillis M."/>
            <person name="Haft D.H."/>
            <person name="Methe B."/>
            <person name="Sutton G."/>
            <person name="Nelson K.E."/>
        </authorList>
    </citation>
    <scope>NUCLEOTIDE SEQUENCE [LARGE SCALE GENOMIC DNA]</scope>
    <source>
        <strain evidence="4 5">DNF00320</strain>
    </source>
</reference>
<dbReference type="Proteomes" id="UP000029525">
    <property type="component" value="Unassembled WGS sequence"/>
</dbReference>
<dbReference type="Gene3D" id="3.50.80.20">
    <property type="entry name" value="D-Ala-D-Ala carboxypeptidase C, peptidase S13"/>
    <property type="match status" value="1"/>
</dbReference>